<accession>W9GPX8</accession>
<dbReference type="RefSeq" id="WP_037461924.1">
    <property type="nucleotide sequence ID" value="NZ_AVFL01000067.1"/>
</dbReference>
<organism evidence="1 2">
    <name type="scientific">Skermanella stibiiresistens SB22</name>
    <dbReference type="NCBI Taxonomy" id="1385369"/>
    <lineage>
        <taxon>Bacteria</taxon>
        <taxon>Pseudomonadati</taxon>
        <taxon>Pseudomonadota</taxon>
        <taxon>Alphaproteobacteria</taxon>
        <taxon>Rhodospirillales</taxon>
        <taxon>Azospirillaceae</taxon>
        <taxon>Skermanella</taxon>
    </lineage>
</organism>
<comment type="caution">
    <text evidence="1">The sequence shown here is derived from an EMBL/GenBank/DDBJ whole genome shotgun (WGS) entry which is preliminary data.</text>
</comment>
<dbReference type="AlphaFoldDB" id="W9GPX8"/>
<dbReference type="Proteomes" id="UP000019486">
    <property type="component" value="Unassembled WGS sequence"/>
</dbReference>
<dbReference type="EMBL" id="AVFL01000067">
    <property type="protein sequence ID" value="EWY35814.1"/>
    <property type="molecule type" value="Genomic_DNA"/>
</dbReference>
<sequence>MQPDEIIAADQRLLHDEAMKHLDALQDIIDQLKALGPHELDGSNALFNTRERLANLGRR</sequence>
<name>W9GPX8_9PROT</name>
<reference evidence="1 2" key="1">
    <citation type="submission" date="2013-08" db="EMBL/GenBank/DDBJ databases">
        <title>The genome sequence of Skermanella stibiiresistens.</title>
        <authorList>
            <person name="Zhu W."/>
            <person name="Wang G."/>
        </authorList>
    </citation>
    <scope>NUCLEOTIDE SEQUENCE [LARGE SCALE GENOMIC DNA]</scope>
    <source>
        <strain evidence="1 2">SB22</strain>
    </source>
</reference>
<evidence type="ECO:0000313" key="2">
    <source>
        <dbReference type="Proteomes" id="UP000019486"/>
    </source>
</evidence>
<evidence type="ECO:0000313" key="1">
    <source>
        <dbReference type="EMBL" id="EWY35814.1"/>
    </source>
</evidence>
<gene>
    <name evidence="1" type="ORF">N825_34195</name>
</gene>
<keyword evidence="2" id="KW-1185">Reference proteome</keyword>
<dbReference type="STRING" id="1385369.N825_34195"/>
<proteinExistence type="predicted"/>
<protein>
    <submittedName>
        <fullName evidence="1">Uncharacterized protein</fullName>
    </submittedName>
</protein>